<keyword evidence="2" id="KW-1185">Reference proteome</keyword>
<accession>A0AAE9ZJJ1</accession>
<evidence type="ECO:0000313" key="1">
    <source>
        <dbReference type="EMBL" id="WDI31710.1"/>
    </source>
</evidence>
<proteinExistence type="predicted"/>
<dbReference type="KEGG" id="hfl:PUV54_00720"/>
<protein>
    <recommendedName>
        <fullName evidence="3">Lipoprotein</fullName>
    </recommendedName>
</protein>
<dbReference type="AlphaFoldDB" id="A0AAE9ZJJ1"/>
<dbReference type="PROSITE" id="PS51257">
    <property type="entry name" value="PROKAR_LIPOPROTEIN"/>
    <property type="match status" value="1"/>
</dbReference>
<evidence type="ECO:0000313" key="2">
    <source>
        <dbReference type="Proteomes" id="UP001214043"/>
    </source>
</evidence>
<gene>
    <name evidence="1" type="ORF">PUV54_00720</name>
</gene>
<name>A0AAE9ZJJ1_9PROT</name>
<dbReference type="RefSeq" id="WP_274493597.1">
    <property type="nucleotide sequence ID" value="NZ_CP118166.1"/>
</dbReference>
<dbReference type="EMBL" id="CP118166">
    <property type="protein sequence ID" value="WDI31710.1"/>
    <property type="molecule type" value="Genomic_DNA"/>
</dbReference>
<organism evidence="1 2">
    <name type="scientific">Hyphococcus flavus</name>
    <dbReference type="NCBI Taxonomy" id="1866326"/>
    <lineage>
        <taxon>Bacteria</taxon>
        <taxon>Pseudomonadati</taxon>
        <taxon>Pseudomonadota</taxon>
        <taxon>Alphaproteobacteria</taxon>
        <taxon>Parvularculales</taxon>
        <taxon>Parvularculaceae</taxon>
        <taxon>Hyphococcus</taxon>
    </lineage>
</organism>
<reference evidence="1" key="1">
    <citation type="submission" date="2023-02" db="EMBL/GenBank/DDBJ databases">
        <title>Genome sequence of Hyphococcus flavus.</title>
        <authorList>
            <person name="Rong J.-C."/>
            <person name="Zhao Q."/>
            <person name="Yi M."/>
            <person name="Wu J.-Y."/>
        </authorList>
    </citation>
    <scope>NUCLEOTIDE SEQUENCE</scope>
    <source>
        <strain evidence="1">MCCC 1K03223</strain>
    </source>
</reference>
<dbReference type="Proteomes" id="UP001214043">
    <property type="component" value="Chromosome"/>
</dbReference>
<evidence type="ECO:0008006" key="3">
    <source>
        <dbReference type="Google" id="ProtNLM"/>
    </source>
</evidence>
<sequence length="143" mass="15784">MSRIFSQMKIINVVITGLLSACTTATHVDTIKQYQRTSFTLSLIGQAPRLARDEVVPDMANATDVAYCAIITGDDVGRDGKLVKELRRLVPEAEVADQLLAEAAAFEYQAIDFARFSDNPNTAIYYNSGCHRRACLNARDELP</sequence>